<proteinExistence type="predicted"/>
<evidence type="ECO:0000313" key="1">
    <source>
        <dbReference type="EMBL" id="OWQ97983.1"/>
    </source>
</evidence>
<dbReference type="EMBL" id="NISJ01000004">
    <property type="protein sequence ID" value="OWQ97983.1"/>
    <property type="molecule type" value="Genomic_DNA"/>
</dbReference>
<dbReference type="RefSeq" id="WP_088472597.1">
    <property type="nucleotide sequence ID" value="NZ_NISJ01000004.1"/>
</dbReference>
<sequence>MGAPVKHLRMKPKYSPVMNAAEKRHKAWIKSLACIGCGVVGRSDAHHTLLSVPGKRWRRDHEYLIPVCPDCHQGKNGIHGIGNELTWCERNNVDIRAASNLRAESIELGILTCLTA</sequence>
<dbReference type="Gene3D" id="3.30.40.190">
    <property type="match status" value="1"/>
</dbReference>
<comment type="caution">
    <text evidence="1">The sequence shown here is derived from an EMBL/GenBank/DDBJ whole genome shotgun (WGS) entry which is preliminary data.</text>
</comment>
<gene>
    <name evidence="1" type="ORF">CDQ91_10205</name>
</gene>
<reference evidence="1 2" key="1">
    <citation type="journal article" date="2002" name="Int. J. Syst. Evol. Microbiol.">
        <title>Sphingopyxis witflariensis sp. nov., isolated from activated sludge.</title>
        <authorList>
            <person name="Kampfer P."/>
            <person name="Witzenberger R."/>
            <person name="Denner E.B."/>
            <person name="Busse H.J."/>
            <person name="Neef A."/>
        </authorList>
    </citation>
    <scope>NUCLEOTIDE SEQUENCE [LARGE SCALE GENOMIC DNA]</scope>
    <source>
        <strain evidence="1 2">DSM 14551</strain>
    </source>
</reference>
<keyword evidence="2" id="KW-1185">Reference proteome</keyword>
<evidence type="ECO:0000313" key="2">
    <source>
        <dbReference type="Proteomes" id="UP000197097"/>
    </source>
</evidence>
<evidence type="ECO:0008006" key="3">
    <source>
        <dbReference type="Google" id="ProtNLM"/>
    </source>
</evidence>
<dbReference type="OrthoDB" id="7451994at2"/>
<name>A0A246JY10_9SPHN</name>
<dbReference type="AlphaFoldDB" id="A0A246JY10"/>
<organism evidence="1 2">
    <name type="scientific">Sphingopyxis witflariensis</name>
    <dbReference type="NCBI Taxonomy" id="173675"/>
    <lineage>
        <taxon>Bacteria</taxon>
        <taxon>Pseudomonadati</taxon>
        <taxon>Pseudomonadota</taxon>
        <taxon>Alphaproteobacteria</taxon>
        <taxon>Sphingomonadales</taxon>
        <taxon>Sphingomonadaceae</taxon>
        <taxon>Sphingopyxis</taxon>
    </lineage>
</organism>
<dbReference type="Proteomes" id="UP000197097">
    <property type="component" value="Unassembled WGS sequence"/>
</dbReference>
<protein>
    <recommendedName>
        <fullName evidence="3">HNH endonuclease</fullName>
    </recommendedName>
</protein>
<accession>A0A246JY10</accession>